<proteinExistence type="predicted"/>
<dbReference type="PANTHER" id="PTHR43065">
    <property type="entry name" value="SENSOR HISTIDINE KINASE"/>
    <property type="match status" value="1"/>
</dbReference>
<dbReference type="Pfam" id="PF02518">
    <property type="entry name" value="HATPase_c"/>
    <property type="match status" value="1"/>
</dbReference>
<accession>A0A418VV83</accession>
<feature type="domain" description="HAMP" evidence="10">
    <location>
        <begin position="171"/>
        <end position="224"/>
    </location>
</feature>
<dbReference type="InterPro" id="IPR036890">
    <property type="entry name" value="HATPase_C_sf"/>
</dbReference>
<organism evidence="11 12">
    <name type="scientific">Azospirillum cavernae</name>
    <dbReference type="NCBI Taxonomy" id="2320860"/>
    <lineage>
        <taxon>Bacteria</taxon>
        <taxon>Pseudomonadati</taxon>
        <taxon>Pseudomonadota</taxon>
        <taxon>Alphaproteobacteria</taxon>
        <taxon>Rhodospirillales</taxon>
        <taxon>Azospirillaceae</taxon>
        <taxon>Azospirillum</taxon>
    </lineage>
</organism>
<dbReference type="OrthoDB" id="7325042at2"/>
<dbReference type="GO" id="GO:0007165">
    <property type="term" value="P:signal transduction"/>
    <property type="evidence" value="ECO:0007669"/>
    <property type="project" value="InterPro"/>
</dbReference>
<keyword evidence="5" id="KW-0808">Transferase</keyword>
<evidence type="ECO:0000256" key="3">
    <source>
        <dbReference type="ARBA" id="ARBA00012438"/>
    </source>
</evidence>
<dbReference type="InterPro" id="IPR003594">
    <property type="entry name" value="HATPase_dom"/>
</dbReference>
<comment type="subcellular location">
    <subcellularLocation>
        <location evidence="2">Membrane</location>
    </subcellularLocation>
</comment>
<dbReference type="Proteomes" id="UP000283458">
    <property type="component" value="Unassembled WGS sequence"/>
</dbReference>
<evidence type="ECO:0000256" key="7">
    <source>
        <dbReference type="SAM" id="Coils"/>
    </source>
</evidence>
<name>A0A418VV83_9PROT</name>
<evidence type="ECO:0000256" key="6">
    <source>
        <dbReference type="ARBA" id="ARBA00022777"/>
    </source>
</evidence>
<feature type="coiled-coil region" evidence="7">
    <location>
        <begin position="226"/>
        <end position="267"/>
    </location>
</feature>
<evidence type="ECO:0000256" key="2">
    <source>
        <dbReference type="ARBA" id="ARBA00004370"/>
    </source>
</evidence>
<comment type="catalytic activity">
    <reaction evidence="1">
        <text>ATP + protein L-histidine = ADP + protein N-phospho-L-histidine.</text>
        <dbReference type="EC" id="2.7.13.3"/>
    </reaction>
</comment>
<dbReference type="EMBL" id="QYUL01000002">
    <property type="protein sequence ID" value="RJF81029.1"/>
    <property type="molecule type" value="Genomic_DNA"/>
</dbReference>
<keyword evidence="12" id="KW-1185">Reference proteome</keyword>
<dbReference type="PRINTS" id="PR00344">
    <property type="entry name" value="BCTRLSENSOR"/>
</dbReference>
<dbReference type="Gene3D" id="6.10.340.10">
    <property type="match status" value="1"/>
</dbReference>
<keyword evidence="4" id="KW-0597">Phosphoprotein</keyword>
<keyword evidence="7" id="KW-0175">Coiled coil</keyword>
<feature type="transmembrane region" description="Helical" evidence="8">
    <location>
        <begin position="151"/>
        <end position="173"/>
    </location>
</feature>
<keyword evidence="6 11" id="KW-0418">Kinase</keyword>
<evidence type="ECO:0000259" key="9">
    <source>
        <dbReference type="PROSITE" id="PS50109"/>
    </source>
</evidence>
<comment type="caution">
    <text evidence="11">The sequence shown here is derived from an EMBL/GenBank/DDBJ whole genome shotgun (WGS) entry which is preliminary data.</text>
</comment>
<evidence type="ECO:0000256" key="1">
    <source>
        <dbReference type="ARBA" id="ARBA00000085"/>
    </source>
</evidence>
<keyword evidence="8" id="KW-0472">Membrane</keyword>
<dbReference type="InterPro" id="IPR003660">
    <property type="entry name" value="HAMP_dom"/>
</dbReference>
<evidence type="ECO:0000259" key="10">
    <source>
        <dbReference type="PROSITE" id="PS50885"/>
    </source>
</evidence>
<dbReference type="InterPro" id="IPR004358">
    <property type="entry name" value="Sig_transdc_His_kin-like_C"/>
</dbReference>
<dbReference type="Pfam" id="PF00672">
    <property type="entry name" value="HAMP"/>
    <property type="match status" value="1"/>
</dbReference>
<keyword evidence="8" id="KW-0812">Transmembrane</keyword>
<feature type="domain" description="Histidine kinase" evidence="9">
    <location>
        <begin position="276"/>
        <end position="513"/>
    </location>
</feature>
<evidence type="ECO:0000256" key="5">
    <source>
        <dbReference type="ARBA" id="ARBA00022679"/>
    </source>
</evidence>
<dbReference type="PROSITE" id="PS50109">
    <property type="entry name" value="HIS_KIN"/>
    <property type="match status" value="1"/>
</dbReference>
<keyword evidence="8" id="KW-1133">Transmembrane helix</keyword>
<dbReference type="GO" id="GO:0016020">
    <property type="term" value="C:membrane"/>
    <property type="evidence" value="ECO:0007669"/>
    <property type="project" value="UniProtKB-SubCell"/>
</dbReference>
<dbReference type="GO" id="GO:0004673">
    <property type="term" value="F:protein histidine kinase activity"/>
    <property type="evidence" value="ECO:0007669"/>
    <property type="project" value="UniProtKB-EC"/>
</dbReference>
<sequence length="524" mass="56337">MPTIFDRSLLARTVALICAPLLLVVAVSVVVAIDYSDQDARRALSERARQTVALLAGGAGDALWNMDRMAAEAVLQPILSDPDFSAMRILDQDDVVFAAFGDFSAPAQGLIVEHETLRHRQGPGEQRIGALELRLATARAEAAILERARNIALMGLGLLMAICGLLALIVRGVTAPIRAMTRSVTALAAGVVDVPIPVARRMDEVGRMTVALGTLKEHEAERLRFIERQAHQMEEVERTVAERTQELRDALETLQRAQSELVRTENMAALGGMVAAIAHEINTPLGNGLTVATTLGDKITEFRALLEGKELRRSVLRDYSDSFNTANRLLVGNLTRAAELIGRFKRVAVDQTSELRRTFELDVVCGEIIAMLAPSYKRSPVVFTLDLPPGIVMDSYPGALGQILTNLVANAMLHAFAEGAEGGSIRVFAQRLEEAGDADRIRLCVVDDGVGIPAAILPRIFDPFFTTKFGAGGSGLGLHIVYAIVTRVLGGSVTVESRVGLGTTFTMILPRVAPIHSTETSPGG</sequence>
<reference evidence="11 12" key="1">
    <citation type="submission" date="2018-09" db="EMBL/GenBank/DDBJ databases">
        <authorList>
            <person name="Zhu H."/>
        </authorList>
    </citation>
    <scope>NUCLEOTIDE SEQUENCE [LARGE SCALE GENOMIC DNA]</scope>
    <source>
        <strain evidence="11 12">K2W22B-5</strain>
    </source>
</reference>
<dbReference type="InterPro" id="IPR005467">
    <property type="entry name" value="His_kinase_dom"/>
</dbReference>
<protein>
    <recommendedName>
        <fullName evidence="3">histidine kinase</fullName>
        <ecNumber evidence="3">2.7.13.3</ecNumber>
    </recommendedName>
</protein>
<evidence type="ECO:0000256" key="4">
    <source>
        <dbReference type="ARBA" id="ARBA00022553"/>
    </source>
</evidence>
<dbReference type="SUPFAM" id="SSF55874">
    <property type="entry name" value="ATPase domain of HSP90 chaperone/DNA topoisomerase II/histidine kinase"/>
    <property type="match status" value="1"/>
</dbReference>
<dbReference type="SUPFAM" id="SSF158472">
    <property type="entry name" value="HAMP domain-like"/>
    <property type="match status" value="1"/>
</dbReference>
<dbReference type="Gene3D" id="3.30.565.10">
    <property type="entry name" value="Histidine kinase-like ATPase, C-terminal domain"/>
    <property type="match status" value="1"/>
</dbReference>
<dbReference type="AlphaFoldDB" id="A0A418VV83"/>
<gene>
    <name evidence="11" type="ORF">D3877_12430</name>
</gene>
<evidence type="ECO:0000313" key="11">
    <source>
        <dbReference type="EMBL" id="RJF81029.1"/>
    </source>
</evidence>
<dbReference type="CDD" id="cd06225">
    <property type="entry name" value="HAMP"/>
    <property type="match status" value="1"/>
</dbReference>
<dbReference type="SMART" id="SM00304">
    <property type="entry name" value="HAMP"/>
    <property type="match status" value="1"/>
</dbReference>
<dbReference type="SMART" id="SM00387">
    <property type="entry name" value="HATPase_c"/>
    <property type="match status" value="1"/>
</dbReference>
<evidence type="ECO:0000313" key="12">
    <source>
        <dbReference type="Proteomes" id="UP000283458"/>
    </source>
</evidence>
<dbReference type="Gene3D" id="1.10.287.130">
    <property type="match status" value="1"/>
</dbReference>
<dbReference type="RefSeq" id="WP_119831118.1">
    <property type="nucleotide sequence ID" value="NZ_QYUL01000002.1"/>
</dbReference>
<evidence type="ECO:0000256" key="8">
    <source>
        <dbReference type="SAM" id="Phobius"/>
    </source>
</evidence>
<dbReference type="PROSITE" id="PS50885">
    <property type="entry name" value="HAMP"/>
    <property type="match status" value="1"/>
</dbReference>
<dbReference type="EC" id="2.7.13.3" evidence="3"/>